<dbReference type="OrthoDB" id="692041at2759"/>
<dbReference type="PANTHER" id="PTHR34451">
    <property type="entry name" value="PHD FINGER FAMILY PROTEIN"/>
    <property type="match status" value="1"/>
</dbReference>
<evidence type="ECO:0000313" key="2">
    <source>
        <dbReference type="EMBL" id="KAF8392659.1"/>
    </source>
</evidence>
<protein>
    <submittedName>
        <fullName evidence="2">Uncharacterized protein</fullName>
    </submittedName>
</protein>
<evidence type="ECO:0000256" key="1">
    <source>
        <dbReference type="SAM" id="MobiDB-lite"/>
    </source>
</evidence>
<reference evidence="2 3" key="1">
    <citation type="submission" date="2020-04" db="EMBL/GenBank/DDBJ databases">
        <title>Plant Genome Project.</title>
        <authorList>
            <person name="Zhang R.-G."/>
        </authorList>
    </citation>
    <scope>NUCLEOTIDE SEQUENCE [LARGE SCALE GENOMIC DNA]</scope>
    <source>
        <strain evidence="2">YNK0</strain>
        <tissue evidence="2">Leaf</tissue>
    </source>
</reference>
<feature type="compositionally biased region" description="Basic and acidic residues" evidence="1">
    <location>
        <begin position="386"/>
        <end position="397"/>
    </location>
</feature>
<sequence length="465" mass="51131">MRSVRRGGFQVELFINVAGMKRDQPSNCGGCGSDELWLLHNVRHRGIYRRLCTSCVLKSFPGSFCPICYEFFEGSSPSNDDVLCLKCPSISHSACVGLDVAPRYVCPPCENPSFLFFDIGGSSKTSKGCDGKSVGIDQKSGKVLLAAARIASFSMNKATATARVEMEKRAKEAALTKKRAKEALERVALLASKEKEKGVPVSAPVVEQKKMYKGNSAVAAAVAAQKRIQSHIRAEKMDISISRGVPASLNNVGLREKERWAGFQAPKIVLGPPKKGVLVEDKDKQKGSLATAAGREQVQNPTSGNEKERSSNLPSLQNLSVEVEKEKNGLFSVPPVAGQLRHPQNSHDGEDRCLEGFANTEMVPQLTHSNQGLDEYTETDEEIEDRNDSGEGEKMLGDDECSFVDPKEVERVSKVIEYLFTSDQFGINLSHDMVIDVLARIHYARLPAFRFFCWARQRLGFSHDA</sequence>
<dbReference type="OMA" id="ATARVEM"/>
<dbReference type="AlphaFoldDB" id="A0A835DA58"/>
<keyword evidence="3" id="KW-1185">Reference proteome</keyword>
<feature type="region of interest" description="Disordered" evidence="1">
    <location>
        <begin position="282"/>
        <end position="318"/>
    </location>
</feature>
<name>A0A835DA58_TETSI</name>
<evidence type="ECO:0000313" key="3">
    <source>
        <dbReference type="Proteomes" id="UP000655225"/>
    </source>
</evidence>
<gene>
    <name evidence="2" type="ORF">HHK36_023008</name>
</gene>
<feature type="compositionally biased region" description="Acidic residues" evidence="1">
    <location>
        <begin position="376"/>
        <end position="385"/>
    </location>
</feature>
<accession>A0A835DA58</accession>
<proteinExistence type="predicted"/>
<feature type="region of interest" description="Disordered" evidence="1">
    <location>
        <begin position="376"/>
        <end position="398"/>
    </location>
</feature>
<organism evidence="2 3">
    <name type="scientific">Tetracentron sinense</name>
    <name type="common">Spur-leaf</name>
    <dbReference type="NCBI Taxonomy" id="13715"/>
    <lineage>
        <taxon>Eukaryota</taxon>
        <taxon>Viridiplantae</taxon>
        <taxon>Streptophyta</taxon>
        <taxon>Embryophyta</taxon>
        <taxon>Tracheophyta</taxon>
        <taxon>Spermatophyta</taxon>
        <taxon>Magnoliopsida</taxon>
        <taxon>Trochodendrales</taxon>
        <taxon>Trochodendraceae</taxon>
        <taxon>Tetracentron</taxon>
    </lineage>
</organism>
<dbReference type="EMBL" id="JABCRI010000016">
    <property type="protein sequence ID" value="KAF8392659.1"/>
    <property type="molecule type" value="Genomic_DNA"/>
</dbReference>
<dbReference type="Proteomes" id="UP000655225">
    <property type="component" value="Unassembled WGS sequence"/>
</dbReference>
<dbReference type="PANTHER" id="PTHR34451:SF7">
    <property type="entry name" value="PHD FINGER FAMILY PROTEIN"/>
    <property type="match status" value="1"/>
</dbReference>
<comment type="caution">
    <text evidence="2">The sequence shown here is derived from an EMBL/GenBank/DDBJ whole genome shotgun (WGS) entry which is preliminary data.</text>
</comment>